<evidence type="ECO:0000313" key="5">
    <source>
        <dbReference type="Ensembl" id="ENSDLAP00005010882.2"/>
    </source>
</evidence>
<keyword evidence="2" id="KW-0732">Signal</keyword>
<comment type="subcellular location">
    <subcellularLocation>
        <location evidence="1">Membrane</location>
    </subcellularLocation>
</comment>
<dbReference type="GO" id="GO:0016020">
    <property type="term" value="C:membrane"/>
    <property type="evidence" value="ECO:0007669"/>
    <property type="project" value="UniProtKB-SubCell"/>
</dbReference>
<dbReference type="SUPFAM" id="SSF48726">
    <property type="entry name" value="Immunoglobulin"/>
    <property type="match status" value="1"/>
</dbReference>
<organism evidence="5 6">
    <name type="scientific">Dicentrarchus labrax</name>
    <name type="common">European seabass</name>
    <name type="synonym">Morone labrax</name>
    <dbReference type="NCBI Taxonomy" id="13489"/>
    <lineage>
        <taxon>Eukaryota</taxon>
        <taxon>Metazoa</taxon>
        <taxon>Chordata</taxon>
        <taxon>Craniata</taxon>
        <taxon>Vertebrata</taxon>
        <taxon>Euteleostomi</taxon>
        <taxon>Actinopterygii</taxon>
        <taxon>Neopterygii</taxon>
        <taxon>Teleostei</taxon>
        <taxon>Neoteleostei</taxon>
        <taxon>Acanthomorphata</taxon>
        <taxon>Eupercaria</taxon>
        <taxon>Moronidae</taxon>
        <taxon>Dicentrarchus</taxon>
    </lineage>
</organism>
<keyword evidence="3" id="KW-0472">Membrane</keyword>
<evidence type="ECO:0000313" key="6">
    <source>
        <dbReference type="Proteomes" id="UP000694389"/>
    </source>
</evidence>
<evidence type="ECO:0000256" key="2">
    <source>
        <dbReference type="ARBA" id="ARBA00022729"/>
    </source>
</evidence>
<keyword evidence="4" id="KW-0325">Glycoprotein</keyword>
<dbReference type="AlphaFoldDB" id="A0A8C4GIB9"/>
<dbReference type="InterPro" id="IPR036179">
    <property type="entry name" value="Ig-like_dom_sf"/>
</dbReference>
<name>A0A8C4GIB9_DICLA</name>
<dbReference type="GeneTree" id="ENSGT01140000282793"/>
<reference evidence="5" key="2">
    <citation type="submission" date="2025-09" db="UniProtKB">
        <authorList>
            <consortium name="Ensembl"/>
        </authorList>
    </citation>
    <scope>IDENTIFICATION</scope>
</reference>
<dbReference type="PANTHER" id="PTHR12080:SF80">
    <property type="entry name" value="IMMUNOGLOBULIN V-SET DOMAIN-CONTAINING PROTEIN"/>
    <property type="match status" value="1"/>
</dbReference>
<proteinExistence type="predicted"/>
<sequence>MMLISVLSAGTSTGTPVFVQTGKDLFLEVNKPVTPLLQEKDFDFRFTLNDIKNIVKFSTGGLPKLFHNRAEFDKENYTLVLKNVQKTDSGEYTAYVSGQQDQQVAKYKVTVMDPVSPVKLEVNSSSSCNLTVICSTTDSHISSTYRCVNQTCSLEGEERSEDTTYPSFIKVYLQQGYIICNHSNQVSWEQDTREIKPLCETQTGSQSVSVCLVKTVVLSVGLIIMVSLPTNLFNAIPPIYIWWW</sequence>
<reference evidence="5" key="1">
    <citation type="submission" date="2025-08" db="UniProtKB">
        <authorList>
            <consortium name="Ensembl"/>
        </authorList>
    </citation>
    <scope>IDENTIFICATION</scope>
</reference>
<dbReference type="InterPro" id="IPR013783">
    <property type="entry name" value="Ig-like_fold"/>
</dbReference>
<evidence type="ECO:0008006" key="7">
    <source>
        <dbReference type="Google" id="ProtNLM"/>
    </source>
</evidence>
<evidence type="ECO:0000256" key="1">
    <source>
        <dbReference type="ARBA" id="ARBA00004370"/>
    </source>
</evidence>
<dbReference type="PANTHER" id="PTHR12080">
    <property type="entry name" value="SIGNALING LYMPHOCYTIC ACTIVATION MOLECULE"/>
    <property type="match status" value="1"/>
</dbReference>
<dbReference type="Proteomes" id="UP000694389">
    <property type="component" value="Unassembled WGS sequence"/>
</dbReference>
<evidence type="ECO:0000256" key="3">
    <source>
        <dbReference type="ARBA" id="ARBA00023136"/>
    </source>
</evidence>
<protein>
    <recommendedName>
        <fullName evidence="7">Immunoglobulin subtype domain-containing protein</fullName>
    </recommendedName>
</protein>
<dbReference type="InterPro" id="IPR015631">
    <property type="entry name" value="CD2/SLAM_rcpt"/>
</dbReference>
<accession>A0A8C4GIB9</accession>
<dbReference type="Gene3D" id="2.60.40.10">
    <property type="entry name" value="Immunoglobulins"/>
    <property type="match status" value="1"/>
</dbReference>
<evidence type="ECO:0000256" key="4">
    <source>
        <dbReference type="ARBA" id="ARBA00023180"/>
    </source>
</evidence>
<keyword evidence="6" id="KW-1185">Reference proteome</keyword>
<dbReference type="Ensembl" id="ENSDLAT00005011905.2">
    <property type="protein sequence ID" value="ENSDLAP00005010882.2"/>
    <property type="gene ID" value="ENSDLAG00005005623.2"/>
</dbReference>